<proteinExistence type="predicted"/>
<evidence type="ECO:0000313" key="2">
    <source>
        <dbReference type="EMBL" id="KAF7990681.1"/>
    </source>
</evidence>
<dbReference type="Proteomes" id="UP000639338">
    <property type="component" value="Unassembled WGS sequence"/>
</dbReference>
<evidence type="ECO:0000313" key="3">
    <source>
        <dbReference type="Proteomes" id="UP000639338"/>
    </source>
</evidence>
<protein>
    <submittedName>
        <fullName evidence="2">Uncharacterized protein</fullName>
    </submittedName>
</protein>
<gene>
    <name evidence="2" type="ORF">HCN44_000486</name>
</gene>
<dbReference type="EMBL" id="JACMRX010000004">
    <property type="protein sequence ID" value="KAF7990681.1"/>
    <property type="molecule type" value="Genomic_DNA"/>
</dbReference>
<dbReference type="OrthoDB" id="8193814at2759"/>
<sequence>MENMSNCLEDYSDIFNLETKLRQVLAQLQFKSNALDKSREQLTESQNLVCKLQISLENEKRTTNKLQQELQNTVQVITQLDNEKIRGQSERARLEINYQTSKIERQHLLDQVKIMKTENVQLQQTIEILEANLSEKNIHNQSMENSVIELRNQLVHLQSIMSSNLEKLQKEQEYLRCSFKNVTDIYGKIENISKQVLTSCNQDKNELEEIKQKLAIAILAQTPINFSASKTPDTFMNQELREFSDKINNRKIDDKLDEICKNLQNINCVPSNVTQVTKQAEFNIEDFD</sequence>
<keyword evidence="3" id="KW-1185">Reference proteome</keyword>
<organism evidence="2 3">
    <name type="scientific">Aphidius gifuensis</name>
    <name type="common">Parasitoid wasp</name>
    <dbReference type="NCBI Taxonomy" id="684658"/>
    <lineage>
        <taxon>Eukaryota</taxon>
        <taxon>Metazoa</taxon>
        <taxon>Ecdysozoa</taxon>
        <taxon>Arthropoda</taxon>
        <taxon>Hexapoda</taxon>
        <taxon>Insecta</taxon>
        <taxon>Pterygota</taxon>
        <taxon>Neoptera</taxon>
        <taxon>Endopterygota</taxon>
        <taxon>Hymenoptera</taxon>
        <taxon>Apocrita</taxon>
        <taxon>Ichneumonoidea</taxon>
        <taxon>Braconidae</taxon>
        <taxon>Aphidiinae</taxon>
        <taxon>Aphidius</taxon>
    </lineage>
</organism>
<keyword evidence="1" id="KW-0175">Coiled coil</keyword>
<reference evidence="2 3" key="1">
    <citation type="submission" date="2020-08" db="EMBL/GenBank/DDBJ databases">
        <title>Aphidius gifuensis genome sequencing and assembly.</title>
        <authorList>
            <person name="Du Z."/>
        </authorList>
    </citation>
    <scope>NUCLEOTIDE SEQUENCE [LARGE SCALE GENOMIC DNA]</scope>
    <source>
        <strain evidence="2">YNYX2018</strain>
        <tissue evidence="2">Adults</tissue>
    </source>
</reference>
<evidence type="ECO:0000256" key="1">
    <source>
        <dbReference type="SAM" id="Coils"/>
    </source>
</evidence>
<feature type="coiled-coil region" evidence="1">
    <location>
        <begin position="112"/>
        <end position="146"/>
    </location>
</feature>
<dbReference type="AlphaFoldDB" id="A0A834XR30"/>
<comment type="caution">
    <text evidence="2">The sequence shown here is derived from an EMBL/GenBank/DDBJ whole genome shotgun (WGS) entry which is preliminary data.</text>
</comment>
<accession>A0A834XR30</accession>
<feature type="coiled-coil region" evidence="1">
    <location>
        <begin position="56"/>
        <end position="83"/>
    </location>
</feature>
<name>A0A834XR30_APHGI</name>